<accession>A0A2Y9TY96</accession>
<proteinExistence type="predicted"/>
<dbReference type="RefSeq" id="WP_108900770.1">
    <property type="nucleotide sequence ID" value="NZ_CP029185.2"/>
</dbReference>
<dbReference type="EMBL" id="CP029185">
    <property type="protein sequence ID" value="AWH88713.1"/>
    <property type="molecule type" value="Genomic_DNA"/>
</dbReference>
<evidence type="ECO:0000313" key="2">
    <source>
        <dbReference type="EMBL" id="AWH88713.1"/>
    </source>
</evidence>
<evidence type="ECO:0000256" key="1">
    <source>
        <dbReference type="SAM" id="SignalP"/>
    </source>
</evidence>
<protein>
    <recommendedName>
        <fullName evidence="4">DKNYY family protein</fullName>
    </recommendedName>
</protein>
<feature type="signal peptide" evidence="1">
    <location>
        <begin position="1"/>
        <end position="20"/>
    </location>
</feature>
<feature type="chain" id="PRO_5015851788" description="DKNYY family protein" evidence="1">
    <location>
        <begin position="21"/>
        <end position="642"/>
    </location>
</feature>
<dbReference type="OrthoDB" id="6316177at2"/>
<keyword evidence="1" id="KW-0732">Signal</keyword>
<reference evidence="2 3" key="1">
    <citation type="journal article" date="2019" name="Int. J. Syst. Evol. Microbiol.">
        <title>Limnobaculum parvum gen. nov., sp. nov., isolated from a freshwater lake.</title>
        <authorList>
            <person name="Baek C."/>
            <person name="Shin S.K."/>
            <person name="Yi H."/>
        </authorList>
    </citation>
    <scope>NUCLEOTIDE SEQUENCE [LARGE SCALE GENOMIC DNA]</scope>
    <source>
        <strain evidence="2 3">HYN0051</strain>
    </source>
</reference>
<dbReference type="InterPro" id="IPR027375">
    <property type="entry name" value="DKNYY"/>
</dbReference>
<dbReference type="KEGG" id="lpv:HYN51_09165"/>
<keyword evidence="3" id="KW-1185">Reference proteome</keyword>
<dbReference type="Proteomes" id="UP000244908">
    <property type="component" value="Chromosome"/>
</dbReference>
<dbReference type="Pfam" id="PF13644">
    <property type="entry name" value="DKNYY"/>
    <property type="match status" value="3"/>
</dbReference>
<dbReference type="AlphaFoldDB" id="A0A2Y9TY96"/>
<evidence type="ECO:0000313" key="3">
    <source>
        <dbReference type="Proteomes" id="UP000244908"/>
    </source>
</evidence>
<sequence length="642" mass="73591">MRALLSSLAFWVLSFGVTYAYTGAAYYAVENGGVYYHNSMGMSIKIEGADAETFKTVPNGKAAKPYERFDIYATDKNHVYFYEKPLPDVSPQGFMLIPNVYAMVKNNQHVYYQQDGKHLILEDMDPATIVVVSPQLMKDKRFVYLRIPPNRMPQKIEGVDSASFEAILGTPYIKDATQVFYRPDDNSEHYLPIVQADPASFRVDNPDPSYSRDASHIFFHGKVIAGADVKTFRQLMASQYNLDANYVYFNNLRINDADPASFEILGNGYARDAQALFFQDKKIPDADLQSFELKYNGFAKDAKNAYYKGEIIAGVDMASFEIVSSYDAESKDKNHTYLGAKIGPHRAKQSRYMTKGKYVYIFYSPSAGSSLIDGADAKSFQAIDAYYSRDKRHIFAGSRAISGADLATFKRLQNDYSKDKRHIYFSITPIAGADQKSFEILDIQYSRDKQRVFFQDRLITGADPKSIVMLKYPYSRDASSIYYQDKRIEGAHLKSFELLSDDDYARDSDSVYFQGQKILGADPATFKRYWDLDLYIDKHSIFYRGTLIKNSDSPTFKTWDYRWWQDKNQVYYQNKVANGVDSATFQWLSTTYAKDKNHVYANNEIVADADPATFIVLDSSFGKDKNSYFRWERKTDSRDYLR</sequence>
<name>A0A2Y9TY96_9GAMM</name>
<gene>
    <name evidence="2" type="ORF">HYN51_09165</name>
</gene>
<organism evidence="2 3">
    <name type="scientific">Limnobaculum parvum</name>
    <dbReference type="NCBI Taxonomy" id="2172103"/>
    <lineage>
        <taxon>Bacteria</taxon>
        <taxon>Pseudomonadati</taxon>
        <taxon>Pseudomonadota</taxon>
        <taxon>Gammaproteobacteria</taxon>
        <taxon>Enterobacterales</taxon>
        <taxon>Budviciaceae</taxon>
        <taxon>Limnobaculum</taxon>
    </lineage>
</organism>
<evidence type="ECO:0008006" key="4">
    <source>
        <dbReference type="Google" id="ProtNLM"/>
    </source>
</evidence>